<keyword evidence="2" id="KW-1185">Reference proteome</keyword>
<evidence type="ECO:0000313" key="1">
    <source>
        <dbReference type="EMBL" id="KAK3704884.1"/>
    </source>
</evidence>
<sequence>MQPPIFTELSPALWIDYNLNAKTEYIAKALLNKSKNAITCIGQKDKGGRCGKAIDKRQITRILSDLAKLGERDKACAVFMEDTAEDLGVRLCCHDHDGERFPTYKVINTNKILDLVEDFRCDVVLPERELTSKQLQDRRELSELKAAAVKESERLRRQQIEADAASDALARKMRCLGLA</sequence>
<dbReference type="EMBL" id="JAUTXU010000134">
    <property type="protein sequence ID" value="KAK3704884.1"/>
    <property type="molecule type" value="Genomic_DNA"/>
</dbReference>
<dbReference type="Proteomes" id="UP001281147">
    <property type="component" value="Unassembled WGS sequence"/>
</dbReference>
<comment type="caution">
    <text evidence="1">The sequence shown here is derived from an EMBL/GenBank/DDBJ whole genome shotgun (WGS) entry which is preliminary data.</text>
</comment>
<organism evidence="1 2">
    <name type="scientific">Vermiconidia calcicola</name>
    <dbReference type="NCBI Taxonomy" id="1690605"/>
    <lineage>
        <taxon>Eukaryota</taxon>
        <taxon>Fungi</taxon>
        <taxon>Dikarya</taxon>
        <taxon>Ascomycota</taxon>
        <taxon>Pezizomycotina</taxon>
        <taxon>Dothideomycetes</taxon>
        <taxon>Dothideomycetidae</taxon>
        <taxon>Mycosphaerellales</taxon>
        <taxon>Extremaceae</taxon>
        <taxon>Vermiconidia</taxon>
    </lineage>
</organism>
<gene>
    <name evidence="1" type="ORF">LTR37_013575</name>
</gene>
<protein>
    <submittedName>
        <fullName evidence="1">Uncharacterized protein</fullName>
    </submittedName>
</protein>
<evidence type="ECO:0000313" key="2">
    <source>
        <dbReference type="Proteomes" id="UP001281147"/>
    </source>
</evidence>
<accession>A0ACC3MXN7</accession>
<name>A0ACC3MXN7_9PEZI</name>
<reference evidence="1" key="1">
    <citation type="submission" date="2023-07" db="EMBL/GenBank/DDBJ databases">
        <title>Black Yeasts Isolated from many extreme environments.</title>
        <authorList>
            <person name="Coleine C."/>
            <person name="Stajich J.E."/>
            <person name="Selbmann L."/>
        </authorList>
    </citation>
    <scope>NUCLEOTIDE SEQUENCE</scope>
    <source>
        <strain evidence="1">CCFEE 5714</strain>
    </source>
</reference>
<proteinExistence type="predicted"/>